<keyword evidence="1" id="KW-0812">Transmembrane</keyword>
<protein>
    <submittedName>
        <fullName evidence="2">Uncharacterized protein</fullName>
    </submittedName>
</protein>
<sequence length="81" mass="9612">MKLLYLTSSLVKKNGNVRAQQKGPSINNSKSSCDWLEDAKYYYDKYNCRYFAPFLLLFFYSLLGAWIFYLVENSNEKEMKL</sequence>
<evidence type="ECO:0000313" key="3">
    <source>
        <dbReference type="Proteomes" id="UP000054047"/>
    </source>
</evidence>
<organism evidence="2 3">
    <name type="scientific">Ancylostoma duodenale</name>
    <dbReference type="NCBI Taxonomy" id="51022"/>
    <lineage>
        <taxon>Eukaryota</taxon>
        <taxon>Metazoa</taxon>
        <taxon>Ecdysozoa</taxon>
        <taxon>Nematoda</taxon>
        <taxon>Chromadorea</taxon>
        <taxon>Rhabditida</taxon>
        <taxon>Rhabditina</taxon>
        <taxon>Rhabditomorpha</taxon>
        <taxon>Strongyloidea</taxon>
        <taxon>Ancylostomatidae</taxon>
        <taxon>Ancylostomatinae</taxon>
        <taxon>Ancylostoma</taxon>
    </lineage>
</organism>
<name>A0A0C2F730_9BILA</name>
<dbReference type="Gene3D" id="1.10.287.70">
    <property type="match status" value="1"/>
</dbReference>
<proteinExistence type="predicted"/>
<evidence type="ECO:0000313" key="2">
    <source>
        <dbReference type="EMBL" id="KIH44320.1"/>
    </source>
</evidence>
<dbReference type="AlphaFoldDB" id="A0A0C2F730"/>
<dbReference type="EMBL" id="KN778654">
    <property type="protein sequence ID" value="KIH44320.1"/>
    <property type="molecule type" value="Genomic_DNA"/>
</dbReference>
<keyword evidence="1" id="KW-1133">Transmembrane helix</keyword>
<gene>
    <name evidence="2" type="ORF">ANCDUO_25655</name>
</gene>
<accession>A0A0C2F730</accession>
<reference evidence="2 3" key="1">
    <citation type="submission" date="2013-12" db="EMBL/GenBank/DDBJ databases">
        <title>Draft genome of the parsitic nematode Ancylostoma duodenale.</title>
        <authorList>
            <person name="Mitreva M."/>
        </authorList>
    </citation>
    <scope>NUCLEOTIDE SEQUENCE [LARGE SCALE GENOMIC DNA]</scope>
    <source>
        <strain evidence="2 3">Zhejiang</strain>
    </source>
</reference>
<keyword evidence="1" id="KW-0472">Membrane</keyword>
<keyword evidence="3" id="KW-1185">Reference proteome</keyword>
<dbReference type="OrthoDB" id="297496at2759"/>
<evidence type="ECO:0000256" key="1">
    <source>
        <dbReference type="SAM" id="Phobius"/>
    </source>
</evidence>
<feature type="transmembrane region" description="Helical" evidence="1">
    <location>
        <begin position="50"/>
        <end position="71"/>
    </location>
</feature>
<dbReference type="Proteomes" id="UP000054047">
    <property type="component" value="Unassembled WGS sequence"/>
</dbReference>